<name>A0A0E9SIU5_ANGAN</name>
<reference evidence="1" key="1">
    <citation type="submission" date="2014-11" db="EMBL/GenBank/DDBJ databases">
        <authorList>
            <person name="Amaro Gonzalez C."/>
        </authorList>
    </citation>
    <scope>NUCLEOTIDE SEQUENCE</scope>
</reference>
<dbReference type="AlphaFoldDB" id="A0A0E9SIU5"/>
<organism evidence="1">
    <name type="scientific">Anguilla anguilla</name>
    <name type="common">European freshwater eel</name>
    <name type="synonym">Muraena anguilla</name>
    <dbReference type="NCBI Taxonomy" id="7936"/>
    <lineage>
        <taxon>Eukaryota</taxon>
        <taxon>Metazoa</taxon>
        <taxon>Chordata</taxon>
        <taxon>Craniata</taxon>
        <taxon>Vertebrata</taxon>
        <taxon>Euteleostomi</taxon>
        <taxon>Actinopterygii</taxon>
        <taxon>Neopterygii</taxon>
        <taxon>Teleostei</taxon>
        <taxon>Anguilliformes</taxon>
        <taxon>Anguillidae</taxon>
        <taxon>Anguilla</taxon>
    </lineage>
</organism>
<proteinExistence type="predicted"/>
<reference evidence="1" key="2">
    <citation type="journal article" date="2015" name="Fish Shellfish Immunol.">
        <title>Early steps in the European eel (Anguilla anguilla)-Vibrio vulnificus interaction in the gills: Role of the RtxA13 toxin.</title>
        <authorList>
            <person name="Callol A."/>
            <person name="Pajuelo D."/>
            <person name="Ebbesson L."/>
            <person name="Teles M."/>
            <person name="MacKenzie S."/>
            <person name="Amaro C."/>
        </authorList>
    </citation>
    <scope>NUCLEOTIDE SEQUENCE</scope>
</reference>
<accession>A0A0E9SIU5</accession>
<protein>
    <submittedName>
        <fullName evidence="1">Uncharacterized protein</fullName>
    </submittedName>
</protein>
<dbReference type="EMBL" id="GBXM01068159">
    <property type="protein sequence ID" value="JAH40418.1"/>
    <property type="molecule type" value="Transcribed_RNA"/>
</dbReference>
<evidence type="ECO:0000313" key="1">
    <source>
        <dbReference type="EMBL" id="JAH40418.1"/>
    </source>
</evidence>
<sequence>MVNFQASKCIIDYPIIHTLYSHFFFKVYLLQIVTTCNHN</sequence>